<dbReference type="InterPro" id="IPR050938">
    <property type="entry name" value="Collagen_Structural_Proteins"/>
</dbReference>
<organism evidence="3">
    <name type="scientific">Hokovirus HKV1</name>
    <dbReference type="NCBI Taxonomy" id="1977638"/>
    <lineage>
        <taxon>Viruses</taxon>
        <taxon>Varidnaviria</taxon>
        <taxon>Bamfordvirae</taxon>
        <taxon>Nucleocytoviricota</taxon>
        <taxon>Megaviricetes</taxon>
        <taxon>Imitervirales</taxon>
        <taxon>Mimiviridae</taxon>
        <taxon>Klosneuvirinae</taxon>
        <taxon>Hokovirus</taxon>
    </lineage>
</organism>
<feature type="compositionally biased region" description="Low complexity" evidence="2">
    <location>
        <begin position="325"/>
        <end position="350"/>
    </location>
</feature>
<feature type="compositionally biased region" description="Polar residues" evidence="2">
    <location>
        <begin position="660"/>
        <end position="675"/>
    </location>
</feature>
<evidence type="ECO:0000256" key="1">
    <source>
        <dbReference type="ARBA" id="ARBA00023180"/>
    </source>
</evidence>
<evidence type="ECO:0000313" key="3">
    <source>
        <dbReference type="EMBL" id="ARF10944.1"/>
    </source>
</evidence>
<name>A0A1V0SH25_9VIRU</name>
<protein>
    <submittedName>
        <fullName evidence="3">Collagen triple helix repeat containing protein</fullName>
    </submittedName>
</protein>
<feature type="region of interest" description="Disordered" evidence="2">
    <location>
        <begin position="321"/>
        <end position="715"/>
    </location>
</feature>
<gene>
    <name evidence="3" type="ORF">Hokovirus_3_217</name>
</gene>
<dbReference type="PANTHER" id="PTHR37456:SF6">
    <property type="entry name" value="COLLAGEN ALPHA-1(XXIII) CHAIN-LIKE ISOFORM X2"/>
    <property type="match status" value="1"/>
</dbReference>
<accession>A0A1V0SH25</accession>
<evidence type="ECO:0000256" key="2">
    <source>
        <dbReference type="SAM" id="MobiDB-lite"/>
    </source>
</evidence>
<feature type="compositionally biased region" description="Low complexity" evidence="2">
    <location>
        <begin position="691"/>
        <end position="707"/>
    </location>
</feature>
<sequence length="892" mass="91675">MEHLKKISLDYKGFIKKNNNIEYKTLYHAKNLYLLDYFTLKLHKATNDNWSQINAPNSYYFMDILEEQIYKINNNNIQLYVLTHNTKITDGKNNYIYVNNKWKKYKKNDCKKNNCNCNKNNCNKCKKNNNCNDSSEYQNCRVENNIYINCDNDTTTESITECNDNICNEICNGEIGCNEIETNYPGSCDESSQTIKCNKKNNCSCLNYLNIYYKGLAVKNICDIKCHKYDYYLIINSGIVVKFEDNKIIYIQSPCEYDFYDICSMKIYRVVNNNVIVLGNCEYNYYLDLLSGNIYLCINCCFICKDKIHCTCSGLTGPTGPIGPTGPNTGITGPTGPTGLNTGITGPTGPKGDVGSTGPKGDIGSTGPKGDIGSTGPKGDTGSTGPKGDTGSIGPKGDTGSTGPKGDTGSTGPKGDTGSTGPKGDTGSTGPKGDTGSTGPKGDTGSIGPKGDTGSTGPKGDTGSTGPKGDTGSTGPKGDTGSIGPKGDTGSTGAKGDTGSTGPKGDTGSTGPKGDTGSTGPKGDTGSTGPKGDTGSTGPKGDTGSTGPKGDTGSTGPKGDTGSTGPKGDTGSTGPKGDTGSTGPKGDTGSTGPKGDTGSTGPKGDTGSTGPKGDTGSTGPKGDTGSTGPKGDTGSTGPKGDKGDTGATGPTGPKGDNGATGPTGQKGDTGSTGPTGQKGETGATGQGITGPTGQRGPTGATGQQGPTGSIGLTGPTGPINGILQYYFSGDSAGFQSLIGINKQTNEVPIFPIFGGLLYGFSLQLSNNASVSLGTVNIYVMNLRYGSYTSGVTNSGSTGVMATIRFSATSSNITMPNPSCINIKLGETLLIPTNNIVYRTPNNATGLFQNYPTASFKVEWISGPQTEYFQRGDAIGLVSDTGLSNCVIILYTN</sequence>
<dbReference type="PANTHER" id="PTHR37456">
    <property type="entry name" value="SI:CH211-266K2.1"/>
    <property type="match status" value="1"/>
</dbReference>
<keyword evidence="1" id="KW-0325">Glycoprotein</keyword>
<proteinExistence type="predicted"/>
<dbReference type="EMBL" id="KY684105">
    <property type="protein sequence ID" value="ARF10944.1"/>
    <property type="molecule type" value="Genomic_DNA"/>
</dbReference>
<keyword evidence="3" id="KW-0176">Collagen</keyword>
<reference evidence="3" key="1">
    <citation type="journal article" date="2017" name="Science">
        <title>Giant viruses with an expanded complement of translation system components.</title>
        <authorList>
            <person name="Schulz F."/>
            <person name="Yutin N."/>
            <person name="Ivanova N.N."/>
            <person name="Ortega D.R."/>
            <person name="Lee T.K."/>
            <person name="Vierheilig J."/>
            <person name="Daims H."/>
            <person name="Horn M."/>
            <person name="Wagner M."/>
            <person name="Jensen G.J."/>
            <person name="Kyrpides N.C."/>
            <person name="Koonin E.V."/>
            <person name="Woyke T."/>
        </authorList>
    </citation>
    <scope>NUCLEOTIDE SEQUENCE</scope>
    <source>
        <strain evidence="3">HKV1</strain>
    </source>
</reference>